<accession>A0A5E4AI55</accession>
<dbReference type="EMBL" id="CABDUW010000072">
    <property type="protein sequence ID" value="VTJ56928.1"/>
    <property type="molecule type" value="Genomic_DNA"/>
</dbReference>
<gene>
    <name evidence="1" type="ORF">MONAX_5E021865</name>
</gene>
<reference evidence="1" key="1">
    <citation type="submission" date="2019-04" db="EMBL/GenBank/DDBJ databases">
        <authorList>
            <person name="Alioto T."/>
            <person name="Alioto T."/>
        </authorList>
    </citation>
    <scope>NUCLEOTIDE SEQUENCE [LARGE SCALE GENOMIC DNA]</scope>
</reference>
<protein>
    <submittedName>
        <fullName evidence="1">Uncharacterized protein</fullName>
    </submittedName>
</protein>
<proteinExistence type="predicted"/>
<evidence type="ECO:0000313" key="2">
    <source>
        <dbReference type="Proteomes" id="UP000335636"/>
    </source>
</evidence>
<dbReference type="AlphaFoldDB" id="A0A5E4AI55"/>
<evidence type="ECO:0000313" key="1">
    <source>
        <dbReference type="EMBL" id="VTJ56928.1"/>
    </source>
</evidence>
<name>A0A5E4AI55_MARMO</name>
<organism evidence="1 2">
    <name type="scientific">Marmota monax</name>
    <name type="common">Woodchuck</name>
    <dbReference type="NCBI Taxonomy" id="9995"/>
    <lineage>
        <taxon>Eukaryota</taxon>
        <taxon>Metazoa</taxon>
        <taxon>Chordata</taxon>
        <taxon>Craniata</taxon>
        <taxon>Vertebrata</taxon>
        <taxon>Euteleostomi</taxon>
        <taxon>Mammalia</taxon>
        <taxon>Eutheria</taxon>
        <taxon>Euarchontoglires</taxon>
        <taxon>Glires</taxon>
        <taxon>Rodentia</taxon>
        <taxon>Sciuromorpha</taxon>
        <taxon>Sciuridae</taxon>
        <taxon>Xerinae</taxon>
        <taxon>Marmotini</taxon>
        <taxon>Marmota</taxon>
    </lineage>
</organism>
<sequence>MLPTTTVLRGHASFLAPIGWWEPDCASCGEAGAMDCGGGIGAEGVDRARGRGQKPPPAPGLRMKIQILDAWTGRKCPAQGLLASHVTAESWHQSPPHCDPAFGSADCC</sequence>
<dbReference type="Proteomes" id="UP000335636">
    <property type="component" value="Unassembled WGS sequence"/>
</dbReference>
<comment type="caution">
    <text evidence="1">The sequence shown here is derived from an EMBL/GenBank/DDBJ whole genome shotgun (WGS) entry which is preliminary data.</text>
</comment>
<keyword evidence="2" id="KW-1185">Reference proteome</keyword>